<evidence type="ECO:0000313" key="1">
    <source>
        <dbReference type="EMBL" id="CAK7263367.1"/>
    </source>
</evidence>
<evidence type="ECO:0000313" key="2">
    <source>
        <dbReference type="Proteomes" id="UP001642501"/>
    </source>
</evidence>
<dbReference type="EMBL" id="CAWUOM010000004">
    <property type="protein sequence ID" value="CAK7263367.1"/>
    <property type="molecule type" value="Genomic_DNA"/>
</dbReference>
<keyword evidence="2" id="KW-1185">Reference proteome</keyword>
<reference evidence="1 2" key="1">
    <citation type="submission" date="2024-01" db="EMBL/GenBank/DDBJ databases">
        <authorList>
            <person name="Allen C."/>
            <person name="Tagirdzhanova G."/>
        </authorList>
    </citation>
    <scope>NUCLEOTIDE SEQUENCE [LARGE SCALE GENOMIC DNA]</scope>
    <source>
        <strain evidence="1 2">CBS 573.63</strain>
    </source>
</reference>
<gene>
    <name evidence="1" type="ORF">SEPCBS57363_000541</name>
</gene>
<comment type="caution">
    <text evidence="1">The sequence shown here is derived from an EMBL/GenBank/DDBJ whole genome shotgun (WGS) entry which is preliminary data.</text>
</comment>
<dbReference type="Proteomes" id="UP001642501">
    <property type="component" value="Unassembled WGS sequence"/>
</dbReference>
<name>A0ABP0D7N0_9PEZI</name>
<proteinExistence type="predicted"/>
<organism evidence="1 2">
    <name type="scientific">Sporothrix epigloea</name>
    <dbReference type="NCBI Taxonomy" id="1892477"/>
    <lineage>
        <taxon>Eukaryota</taxon>
        <taxon>Fungi</taxon>
        <taxon>Dikarya</taxon>
        <taxon>Ascomycota</taxon>
        <taxon>Pezizomycotina</taxon>
        <taxon>Sordariomycetes</taxon>
        <taxon>Sordariomycetidae</taxon>
        <taxon>Ophiostomatales</taxon>
        <taxon>Ophiostomataceae</taxon>
        <taxon>Sporothrix</taxon>
    </lineage>
</organism>
<sequence>MPSPNSSSSSSLNSTSSNFWSRNFIIASSNPTQLQGGRQLQGAPLCPCHDCWEYGSHALAPPKAPKAPKTIKVVKDKRSLLQFFKWENSSNESVSSDLRPLKQCETLMSTASSV</sequence>
<protein>
    <submittedName>
        <fullName evidence="1">Uncharacterized protein</fullName>
    </submittedName>
</protein>
<accession>A0ABP0D7N0</accession>